<dbReference type="Gene3D" id="1.10.510.10">
    <property type="entry name" value="Transferase(Phosphotransferase) domain 1"/>
    <property type="match status" value="1"/>
</dbReference>
<evidence type="ECO:0000313" key="13">
    <source>
        <dbReference type="Proteomes" id="UP001276659"/>
    </source>
</evidence>
<feature type="repeat" description="TPR" evidence="10">
    <location>
        <begin position="760"/>
        <end position="793"/>
    </location>
</feature>
<evidence type="ECO:0000256" key="9">
    <source>
        <dbReference type="ARBA" id="ARBA00023212"/>
    </source>
</evidence>
<keyword evidence="3" id="KW-0963">Cytoplasm</keyword>
<reference evidence="12" key="1">
    <citation type="submission" date="2022-11" db="EMBL/GenBank/DDBJ databases">
        <title>Chromosomal genome sequence assembly and mating type (MAT) locus characterization of the leprose asexual lichenized fungus Lepraria neglecta (Nyl.) Erichsen.</title>
        <authorList>
            <person name="Allen J.L."/>
            <person name="Pfeffer B."/>
        </authorList>
    </citation>
    <scope>NUCLEOTIDE SEQUENCE</scope>
    <source>
        <strain evidence="12">Allen 5258</strain>
    </source>
</reference>
<keyword evidence="8" id="KW-0505">Motor protein</keyword>
<feature type="repeat" description="TPR" evidence="10">
    <location>
        <begin position="592"/>
        <end position="625"/>
    </location>
</feature>
<evidence type="ECO:0000256" key="4">
    <source>
        <dbReference type="ARBA" id="ARBA00022701"/>
    </source>
</evidence>
<evidence type="ECO:0000259" key="11">
    <source>
        <dbReference type="PROSITE" id="PS50011"/>
    </source>
</evidence>
<keyword evidence="13" id="KW-1185">Reference proteome</keyword>
<feature type="repeat" description="TPR" evidence="10">
    <location>
        <begin position="676"/>
        <end position="709"/>
    </location>
</feature>
<keyword evidence="9" id="KW-0206">Cytoskeleton</keyword>
<dbReference type="InterPro" id="IPR000719">
    <property type="entry name" value="Prot_kinase_dom"/>
</dbReference>
<keyword evidence="7" id="KW-0175">Coiled coil</keyword>
<evidence type="ECO:0000256" key="3">
    <source>
        <dbReference type="ARBA" id="ARBA00022490"/>
    </source>
</evidence>
<evidence type="ECO:0000256" key="7">
    <source>
        <dbReference type="ARBA" id="ARBA00023054"/>
    </source>
</evidence>
<dbReference type="InterPro" id="IPR011009">
    <property type="entry name" value="Kinase-like_dom_sf"/>
</dbReference>
<evidence type="ECO:0000256" key="5">
    <source>
        <dbReference type="ARBA" id="ARBA00022737"/>
    </source>
</evidence>
<dbReference type="GO" id="GO:0005524">
    <property type="term" value="F:ATP binding"/>
    <property type="evidence" value="ECO:0007669"/>
    <property type="project" value="InterPro"/>
</dbReference>
<dbReference type="PROSITE" id="PS50011">
    <property type="entry name" value="PROTEIN_KINASE_DOM"/>
    <property type="match status" value="1"/>
</dbReference>
<organism evidence="12 13">
    <name type="scientific">Lepraria neglecta</name>
    <dbReference type="NCBI Taxonomy" id="209136"/>
    <lineage>
        <taxon>Eukaryota</taxon>
        <taxon>Fungi</taxon>
        <taxon>Dikarya</taxon>
        <taxon>Ascomycota</taxon>
        <taxon>Pezizomycotina</taxon>
        <taxon>Lecanoromycetes</taxon>
        <taxon>OSLEUM clade</taxon>
        <taxon>Lecanoromycetidae</taxon>
        <taxon>Lecanorales</taxon>
        <taxon>Lecanorineae</taxon>
        <taxon>Stereocaulaceae</taxon>
        <taxon>Lepraria</taxon>
    </lineage>
</organism>
<dbReference type="Pfam" id="PF13424">
    <property type="entry name" value="TPR_12"/>
    <property type="match status" value="3"/>
</dbReference>
<proteinExistence type="inferred from homology"/>
<evidence type="ECO:0000256" key="6">
    <source>
        <dbReference type="ARBA" id="ARBA00022803"/>
    </source>
</evidence>
<dbReference type="InterPro" id="IPR002151">
    <property type="entry name" value="Kinesin_light"/>
</dbReference>
<dbReference type="GO" id="GO:0005737">
    <property type="term" value="C:cytoplasm"/>
    <property type="evidence" value="ECO:0007669"/>
    <property type="project" value="TreeGrafter"/>
</dbReference>
<dbReference type="GO" id="GO:0019894">
    <property type="term" value="F:kinesin binding"/>
    <property type="evidence" value="ECO:0007669"/>
    <property type="project" value="TreeGrafter"/>
</dbReference>
<dbReference type="SMART" id="SM00028">
    <property type="entry name" value="TPR"/>
    <property type="match status" value="7"/>
</dbReference>
<dbReference type="GO" id="GO:0004672">
    <property type="term" value="F:protein kinase activity"/>
    <property type="evidence" value="ECO:0007669"/>
    <property type="project" value="InterPro"/>
</dbReference>
<dbReference type="InterPro" id="IPR011990">
    <property type="entry name" value="TPR-like_helical_dom_sf"/>
</dbReference>
<dbReference type="PANTHER" id="PTHR45783">
    <property type="entry name" value="KINESIN LIGHT CHAIN"/>
    <property type="match status" value="1"/>
</dbReference>
<evidence type="ECO:0000256" key="2">
    <source>
        <dbReference type="ARBA" id="ARBA00009622"/>
    </source>
</evidence>
<evidence type="ECO:0000256" key="1">
    <source>
        <dbReference type="ARBA" id="ARBA00004245"/>
    </source>
</evidence>
<dbReference type="Gene3D" id="1.25.40.10">
    <property type="entry name" value="Tetratricopeptide repeat domain"/>
    <property type="match status" value="2"/>
</dbReference>
<keyword evidence="6 10" id="KW-0802">TPR repeat</keyword>
<dbReference type="AlphaFoldDB" id="A0AAD9Z5X2"/>
<dbReference type="Proteomes" id="UP001276659">
    <property type="component" value="Unassembled WGS sequence"/>
</dbReference>
<keyword evidence="5" id="KW-0677">Repeat</keyword>
<comment type="subcellular location">
    <subcellularLocation>
        <location evidence="1">Cytoplasm</location>
        <location evidence="1">Cytoskeleton</location>
    </subcellularLocation>
</comment>
<gene>
    <name evidence="12" type="ORF">OEA41_009479</name>
</gene>
<evidence type="ECO:0000313" key="12">
    <source>
        <dbReference type="EMBL" id="KAK3170093.1"/>
    </source>
</evidence>
<feature type="domain" description="Protein kinase" evidence="11">
    <location>
        <begin position="44"/>
        <end position="304"/>
    </location>
</feature>
<protein>
    <recommendedName>
        <fullName evidence="11">Protein kinase domain-containing protein</fullName>
    </recommendedName>
</protein>
<comment type="similarity">
    <text evidence="2">Belongs to the kinesin light chain family.</text>
</comment>
<dbReference type="GO" id="GO:0005871">
    <property type="term" value="C:kinesin complex"/>
    <property type="evidence" value="ECO:0007669"/>
    <property type="project" value="InterPro"/>
</dbReference>
<dbReference type="PRINTS" id="PR00381">
    <property type="entry name" value="KINESINLIGHT"/>
</dbReference>
<feature type="repeat" description="TPR" evidence="10">
    <location>
        <begin position="718"/>
        <end position="751"/>
    </location>
</feature>
<dbReference type="PROSITE" id="PS00108">
    <property type="entry name" value="PROTEIN_KINASE_ST"/>
    <property type="match status" value="1"/>
</dbReference>
<dbReference type="SMART" id="SM00220">
    <property type="entry name" value="S_TKc"/>
    <property type="match status" value="1"/>
</dbReference>
<dbReference type="GO" id="GO:0007018">
    <property type="term" value="P:microtubule-based movement"/>
    <property type="evidence" value="ECO:0007669"/>
    <property type="project" value="TreeGrafter"/>
</dbReference>
<sequence>MDPSLDLVEHFKLETDFLPDVTEHTTYKSDRDLGVRRVKVTKRWARKKDLGEGAFGIVWLETEDDGSERAVKEISKRMCSRNSIDYNKELAAMAKLSKRGDLFVELFGWFEDPDHIFLAMEYCRLGDLEQYMRDAIPEAQIKVITVQLLEGLKTMHHHAFTHRDLKPKNIFVVKEHPVWWVKIGDFGISKRIVNDRTFLRTEIGTKEYLAPEVLGYVDEESSRYTNAVDLWSLGCICHRLLTKQPPFAKLTLLAPYCWGKSQLPIESSRNPILTPEAVRFVKNLMAPEPSERLSAEEALQSPWFQGVEYLGVGTAEHTKIGQPKFLQTAESYCEGEESTMKVTGGRADDTALSRRSVITFRKQSRDMDNEPSRGHATLGEGKEIAQASPELLTLSVDLLEVSNAPTLPITSPQHCAPNISLGKTSSFSTSSARVLNDEMRTQSRTIKDEKGEAFERLDATQQLGFIHKISDRNRSMSKAIQGYEAEKLYKRALIGNEEKLGATHPDTLRMVRNLANVYRDQGRYNEAEKLYERVLTGREEKLGATHPDTLRTVQNLANVYRDQGRYNEAEKLSERVLTGREEKLGATHPDTLRTVQNLANIYRNQGRYDEAEKLYERVLTGKEEKLGATHPDTLRTVQNLANVYRDQGRYDEAEKLYKRVLTGNEEKLGATHPDTLRTVQNLANVYQDQGRYDEADKLYKRALTGKEEKLGATHPDTLRSVQNLANVYQDQGRYNEADKLYERVLTGREEKLGATHPDTLRTVQNLAIVYRDQGRYNEAERLYERVLTGREEKLGATHPDTLGTVENLAIVYRDQGRYNEAEKLYER</sequence>
<dbReference type="EMBL" id="JASNWA010000009">
    <property type="protein sequence ID" value="KAK3170093.1"/>
    <property type="molecule type" value="Genomic_DNA"/>
</dbReference>
<dbReference type="Pfam" id="PF00069">
    <property type="entry name" value="Pkinase"/>
    <property type="match status" value="1"/>
</dbReference>
<comment type="caution">
    <text evidence="12">The sequence shown here is derived from an EMBL/GenBank/DDBJ whole genome shotgun (WGS) entry which is preliminary data.</text>
</comment>
<dbReference type="Pfam" id="PF13374">
    <property type="entry name" value="TPR_10"/>
    <property type="match status" value="2"/>
</dbReference>
<feature type="repeat" description="TPR" evidence="10">
    <location>
        <begin position="508"/>
        <end position="541"/>
    </location>
</feature>
<dbReference type="PANTHER" id="PTHR45783:SF3">
    <property type="entry name" value="KINESIN LIGHT CHAIN"/>
    <property type="match status" value="1"/>
</dbReference>
<keyword evidence="4" id="KW-0493">Microtubule</keyword>
<dbReference type="PROSITE" id="PS50005">
    <property type="entry name" value="TPR"/>
    <property type="match status" value="6"/>
</dbReference>
<dbReference type="InterPro" id="IPR019734">
    <property type="entry name" value="TPR_rpt"/>
</dbReference>
<evidence type="ECO:0000256" key="10">
    <source>
        <dbReference type="PROSITE-ProRule" id="PRU00339"/>
    </source>
</evidence>
<name>A0AAD9Z5X2_9LECA</name>
<dbReference type="SUPFAM" id="SSF48452">
    <property type="entry name" value="TPR-like"/>
    <property type="match status" value="1"/>
</dbReference>
<dbReference type="SUPFAM" id="SSF56112">
    <property type="entry name" value="Protein kinase-like (PK-like)"/>
    <property type="match status" value="1"/>
</dbReference>
<dbReference type="GO" id="GO:0005874">
    <property type="term" value="C:microtubule"/>
    <property type="evidence" value="ECO:0007669"/>
    <property type="project" value="UniProtKB-KW"/>
</dbReference>
<feature type="repeat" description="TPR" evidence="10">
    <location>
        <begin position="634"/>
        <end position="667"/>
    </location>
</feature>
<evidence type="ECO:0000256" key="8">
    <source>
        <dbReference type="ARBA" id="ARBA00023175"/>
    </source>
</evidence>
<dbReference type="InterPro" id="IPR008271">
    <property type="entry name" value="Ser/Thr_kinase_AS"/>
</dbReference>
<accession>A0AAD9Z5X2</accession>
<dbReference type="PROSITE" id="PS50293">
    <property type="entry name" value="TPR_REGION"/>
    <property type="match status" value="1"/>
</dbReference>